<dbReference type="PANTHER" id="PTHR43340">
    <property type="entry name" value="HYPOXANTHINE-GUANINE PHOSPHORIBOSYLTRANSFERASE"/>
    <property type="match status" value="1"/>
</dbReference>
<dbReference type="InterPro" id="IPR050408">
    <property type="entry name" value="HGPRT"/>
</dbReference>
<proteinExistence type="inferred from homology"/>
<accession>A0A517QIZ7</accession>
<keyword evidence="8 15" id="KW-0808">Transferase</keyword>
<dbReference type="Pfam" id="PF00156">
    <property type="entry name" value="Pribosyltran"/>
    <property type="match status" value="1"/>
</dbReference>
<dbReference type="RefSeq" id="WP_231739898.1">
    <property type="nucleotide sequence ID" value="NZ_CP036267.1"/>
</dbReference>
<dbReference type="GO" id="GO:0046100">
    <property type="term" value="P:hypoxanthine metabolic process"/>
    <property type="evidence" value="ECO:0007669"/>
    <property type="project" value="TreeGrafter"/>
</dbReference>
<dbReference type="NCBIfam" id="TIGR01203">
    <property type="entry name" value="HGPRTase"/>
    <property type="match status" value="1"/>
</dbReference>
<evidence type="ECO:0000256" key="7">
    <source>
        <dbReference type="ARBA" id="ARBA00022676"/>
    </source>
</evidence>
<evidence type="ECO:0000313" key="17">
    <source>
        <dbReference type="EMBL" id="QDT31586.1"/>
    </source>
</evidence>
<evidence type="ECO:0000256" key="9">
    <source>
        <dbReference type="ARBA" id="ARBA00022723"/>
    </source>
</evidence>
<evidence type="ECO:0000256" key="5">
    <source>
        <dbReference type="ARBA" id="ARBA00011895"/>
    </source>
</evidence>
<dbReference type="GO" id="GO:0004422">
    <property type="term" value="F:hypoxanthine phosphoribosyltransferase activity"/>
    <property type="evidence" value="ECO:0007669"/>
    <property type="project" value="InterPro"/>
</dbReference>
<keyword evidence="9 15" id="KW-0479">Metal-binding</keyword>
<dbReference type="EMBL" id="CP036267">
    <property type="protein sequence ID" value="QDT31586.1"/>
    <property type="molecule type" value="Genomic_DNA"/>
</dbReference>
<evidence type="ECO:0000256" key="13">
    <source>
        <dbReference type="ARBA" id="ARBA00048811"/>
    </source>
</evidence>
<dbReference type="GO" id="GO:0032263">
    <property type="term" value="P:GMP salvage"/>
    <property type="evidence" value="ECO:0007669"/>
    <property type="project" value="TreeGrafter"/>
</dbReference>
<evidence type="ECO:0000256" key="8">
    <source>
        <dbReference type="ARBA" id="ARBA00022679"/>
    </source>
</evidence>
<gene>
    <name evidence="17" type="primary">hpt</name>
    <name evidence="17" type="ORF">Mal48_08210</name>
</gene>
<keyword evidence="6 15" id="KW-0963">Cytoplasm</keyword>
<evidence type="ECO:0000256" key="4">
    <source>
        <dbReference type="ARBA" id="ARBA00008391"/>
    </source>
</evidence>
<comment type="catalytic activity">
    <reaction evidence="14">
        <text>IMP + diphosphate = hypoxanthine + 5-phospho-alpha-D-ribose 1-diphosphate</text>
        <dbReference type="Rhea" id="RHEA:17973"/>
        <dbReference type="ChEBI" id="CHEBI:17368"/>
        <dbReference type="ChEBI" id="CHEBI:33019"/>
        <dbReference type="ChEBI" id="CHEBI:58017"/>
        <dbReference type="ChEBI" id="CHEBI:58053"/>
        <dbReference type="EC" id="2.4.2.8"/>
    </reaction>
    <physiologicalReaction direction="right-to-left" evidence="14">
        <dbReference type="Rhea" id="RHEA:17975"/>
    </physiologicalReaction>
</comment>
<dbReference type="GO" id="GO:0032264">
    <property type="term" value="P:IMP salvage"/>
    <property type="evidence" value="ECO:0007669"/>
    <property type="project" value="UniProtKB-UniPathway"/>
</dbReference>
<evidence type="ECO:0000256" key="12">
    <source>
        <dbReference type="ARBA" id="ARBA00022842"/>
    </source>
</evidence>
<name>A0A517QIZ7_9PLAN</name>
<evidence type="ECO:0000256" key="10">
    <source>
        <dbReference type="ARBA" id="ARBA00022726"/>
    </source>
</evidence>
<organism evidence="17 18">
    <name type="scientific">Thalassoglobus polymorphus</name>
    <dbReference type="NCBI Taxonomy" id="2527994"/>
    <lineage>
        <taxon>Bacteria</taxon>
        <taxon>Pseudomonadati</taxon>
        <taxon>Planctomycetota</taxon>
        <taxon>Planctomycetia</taxon>
        <taxon>Planctomycetales</taxon>
        <taxon>Planctomycetaceae</taxon>
        <taxon>Thalassoglobus</taxon>
    </lineage>
</organism>
<evidence type="ECO:0000256" key="14">
    <source>
        <dbReference type="ARBA" id="ARBA00049402"/>
    </source>
</evidence>
<evidence type="ECO:0000256" key="1">
    <source>
        <dbReference type="ARBA" id="ARBA00001946"/>
    </source>
</evidence>
<comment type="similarity">
    <text evidence="4 15">Belongs to the purine/pyrimidine phosphoribosyltransferase family.</text>
</comment>
<comment type="subcellular location">
    <subcellularLocation>
        <location evidence="2 15">Cytoplasm</location>
    </subcellularLocation>
</comment>
<dbReference type="Proteomes" id="UP000315724">
    <property type="component" value="Chromosome"/>
</dbReference>
<dbReference type="GO" id="GO:0006178">
    <property type="term" value="P:guanine salvage"/>
    <property type="evidence" value="ECO:0007669"/>
    <property type="project" value="TreeGrafter"/>
</dbReference>
<dbReference type="GO" id="GO:0000166">
    <property type="term" value="F:nucleotide binding"/>
    <property type="evidence" value="ECO:0007669"/>
    <property type="project" value="UniProtKB-KW"/>
</dbReference>
<evidence type="ECO:0000256" key="11">
    <source>
        <dbReference type="ARBA" id="ARBA00022741"/>
    </source>
</evidence>
<dbReference type="GO" id="GO:0052657">
    <property type="term" value="F:guanine phosphoribosyltransferase activity"/>
    <property type="evidence" value="ECO:0007669"/>
    <property type="project" value="RHEA"/>
</dbReference>
<reference evidence="17 18" key="1">
    <citation type="submission" date="2019-02" db="EMBL/GenBank/DDBJ databases">
        <title>Deep-cultivation of Planctomycetes and their phenomic and genomic characterization uncovers novel biology.</title>
        <authorList>
            <person name="Wiegand S."/>
            <person name="Jogler M."/>
            <person name="Boedeker C."/>
            <person name="Pinto D."/>
            <person name="Vollmers J."/>
            <person name="Rivas-Marin E."/>
            <person name="Kohn T."/>
            <person name="Peeters S.H."/>
            <person name="Heuer A."/>
            <person name="Rast P."/>
            <person name="Oberbeckmann S."/>
            <person name="Bunk B."/>
            <person name="Jeske O."/>
            <person name="Meyerdierks A."/>
            <person name="Storesund J.E."/>
            <person name="Kallscheuer N."/>
            <person name="Luecker S."/>
            <person name="Lage O.M."/>
            <person name="Pohl T."/>
            <person name="Merkel B.J."/>
            <person name="Hornburger P."/>
            <person name="Mueller R.-W."/>
            <person name="Bruemmer F."/>
            <person name="Labrenz M."/>
            <person name="Spormann A.M."/>
            <person name="Op den Camp H."/>
            <person name="Overmann J."/>
            <person name="Amann R."/>
            <person name="Jetten M.S.M."/>
            <person name="Mascher T."/>
            <person name="Medema M.H."/>
            <person name="Devos D.P."/>
            <person name="Kaster A.-K."/>
            <person name="Ovreas L."/>
            <person name="Rohde M."/>
            <person name="Galperin M.Y."/>
            <person name="Jogler C."/>
        </authorList>
    </citation>
    <scope>NUCLEOTIDE SEQUENCE [LARGE SCALE GENOMIC DNA]</scope>
    <source>
        <strain evidence="17 18">Mal48</strain>
    </source>
</reference>
<dbReference type="EC" id="2.4.2.8" evidence="5 15"/>
<evidence type="ECO:0000259" key="16">
    <source>
        <dbReference type="Pfam" id="PF00156"/>
    </source>
</evidence>
<dbReference type="InterPro" id="IPR029057">
    <property type="entry name" value="PRTase-like"/>
</dbReference>
<evidence type="ECO:0000313" key="18">
    <source>
        <dbReference type="Proteomes" id="UP000315724"/>
    </source>
</evidence>
<keyword evidence="18" id="KW-1185">Reference proteome</keyword>
<comment type="catalytic activity">
    <reaction evidence="13">
        <text>GMP + diphosphate = guanine + 5-phospho-alpha-D-ribose 1-diphosphate</text>
        <dbReference type="Rhea" id="RHEA:25424"/>
        <dbReference type="ChEBI" id="CHEBI:16235"/>
        <dbReference type="ChEBI" id="CHEBI:33019"/>
        <dbReference type="ChEBI" id="CHEBI:58017"/>
        <dbReference type="ChEBI" id="CHEBI:58115"/>
        <dbReference type="EC" id="2.4.2.8"/>
    </reaction>
    <physiologicalReaction direction="right-to-left" evidence="13">
        <dbReference type="Rhea" id="RHEA:25426"/>
    </physiologicalReaction>
</comment>
<keyword evidence="7 15" id="KW-0328">Glycosyltransferase</keyword>
<dbReference type="InterPro" id="IPR000836">
    <property type="entry name" value="PRTase_dom"/>
</dbReference>
<dbReference type="UniPathway" id="UPA00591">
    <property type="reaction ID" value="UER00648"/>
</dbReference>
<dbReference type="PANTHER" id="PTHR43340:SF1">
    <property type="entry name" value="HYPOXANTHINE PHOSPHORIBOSYLTRANSFERASE"/>
    <property type="match status" value="1"/>
</dbReference>
<comment type="pathway">
    <text evidence="3 15">Purine metabolism; IMP biosynthesis via salvage pathway; IMP from hypoxanthine: step 1/1.</text>
</comment>
<evidence type="ECO:0000256" key="3">
    <source>
        <dbReference type="ARBA" id="ARBA00004669"/>
    </source>
</evidence>
<dbReference type="GO" id="GO:0006166">
    <property type="term" value="P:purine ribonucleoside salvage"/>
    <property type="evidence" value="ECO:0007669"/>
    <property type="project" value="UniProtKB-KW"/>
</dbReference>
<dbReference type="AlphaFoldDB" id="A0A517QIZ7"/>
<dbReference type="CDD" id="cd06223">
    <property type="entry name" value="PRTases_typeI"/>
    <property type="match status" value="1"/>
</dbReference>
<keyword evidence="10 15" id="KW-0660">Purine salvage</keyword>
<dbReference type="InterPro" id="IPR005904">
    <property type="entry name" value="Hxn_phspho_trans"/>
</dbReference>
<evidence type="ECO:0000256" key="6">
    <source>
        <dbReference type="ARBA" id="ARBA00022490"/>
    </source>
</evidence>
<dbReference type="GO" id="GO:0005829">
    <property type="term" value="C:cytosol"/>
    <property type="evidence" value="ECO:0007669"/>
    <property type="project" value="TreeGrafter"/>
</dbReference>
<keyword evidence="12 15" id="KW-0460">Magnesium</keyword>
<sequence length="175" mass="19928">MKNIRCLLTEEEIAEAVARLGKQLTQEYSGRELTILGVLTGSIVLVTDLMRRIEVPHQLGLVQASSYRGKTTEAGELRINLDFLPEIRGRDVLLVDDIFDTGQTLSRISEQLELFEPKRIRSAVLLWKKSRTQVDLVPDHYCFDIPDEFVVGYGLDYNGEYRNLPYIGVIENQVS</sequence>
<evidence type="ECO:0000256" key="2">
    <source>
        <dbReference type="ARBA" id="ARBA00004496"/>
    </source>
</evidence>
<dbReference type="SUPFAM" id="SSF53271">
    <property type="entry name" value="PRTase-like"/>
    <property type="match status" value="1"/>
</dbReference>
<dbReference type="GO" id="GO:0000287">
    <property type="term" value="F:magnesium ion binding"/>
    <property type="evidence" value="ECO:0007669"/>
    <property type="project" value="TreeGrafter"/>
</dbReference>
<evidence type="ECO:0000256" key="15">
    <source>
        <dbReference type="RuleBase" id="RU364099"/>
    </source>
</evidence>
<dbReference type="Gene3D" id="3.40.50.2020">
    <property type="match status" value="1"/>
</dbReference>
<dbReference type="KEGG" id="tpol:Mal48_08210"/>
<comment type="cofactor">
    <cofactor evidence="1 15">
        <name>Mg(2+)</name>
        <dbReference type="ChEBI" id="CHEBI:18420"/>
    </cofactor>
</comment>
<keyword evidence="11 15" id="KW-0547">Nucleotide-binding</keyword>
<feature type="domain" description="Phosphoribosyltransferase" evidence="16">
    <location>
        <begin position="10"/>
        <end position="157"/>
    </location>
</feature>
<protein>
    <recommendedName>
        <fullName evidence="5 15">Hypoxanthine phosphoribosyltransferase</fullName>
        <ecNumber evidence="5 15">2.4.2.8</ecNumber>
    </recommendedName>
</protein>